<evidence type="ECO:0000313" key="1">
    <source>
        <dbReference type="EMBL" id="TXL78832.1"/>
    </source>
</evidence>
<dbReference type="AlphaFoldDB" id="A0A5C8PSZ6"/>
<dbReference type="OrthoDB" id="8445532at2"/>
<reference evidence="1 2" key="1">
    <citation type="submission" date="2019-06" db="EMBL/GenBank/DDBJ databases">
        <title>New taxonomy in bacterial strain CC-CFT640, isolated from vineyard.</title>
        <authorList>
            <person name="Lin S.-Y."/>
            <person name="Tsai C.-F."/>
            <person name="Young C.-C."/>
        </authorList>
    </citation>
    <scope>NUCLEOTIDE SEQUENCE [LARGE SCALE GENOMIC DNA]</scope>
    <source>
        <strain evidence="1 2">CC-CFT640</strain>
    </source>
</reference>
<sequence length="309" mass="35580">MKTKVTESGPPLFQDLPVQIAPPFSFGVSRYPIWTKNKSQLIDRYLYYFILVTKHGSYIDGFSGPQRVNDSDLWSAKLVMERQPRWLRTLVLCELSPTKVRMLEELRNAQPPRNATKKEPRREIKIIGGDFNANAGAALQAAQIKDRTAAFCLLDQRTFECHWKTIKTIARFKSVGHKIELFYFLPIGWLKRAFSGVRDNAILDRWWGRSDWDELKNLASPDIASLVCQRFRKEFGYSSVVAWPIRNRRHRGSIMYYMIHATDHPAAPKLMGRAYRKAVDPFEPLEQLSLRGILQDEAVGSDHAGKGNR</sequence>
<dbReference type="RefSeq" id="WP_147846305.1">
    <property type="nucleotide sequence ID" value="NZ_VDUZ01000006.1"/>
</dbReference>
<proteinExistence type="predicted"/>
<dbReference type="InterPro" id="IPR031009">
    <property type="entry name" value="Tcm_partner"/>
</dbReference>
<dbReference type="Proteomes" id="UP000321638">
    <property type="component" value="Unassembled WGS sequence"/>
</dbReference>
<protein>
    <submittedName>
        <fullName evidence="1">Three-Cys-motif partner protein TcmP</fullName>
    </submittedName>
</protein>
<gene>
    <name evidence="1" type="primary">tcmP</name>
    <name evidence="1" type="ORF">FHP25_07520</name>
</gene>
<accession>A0A5C8PSZ6</accession>
<comment type="caution">
    <text evidence="1">The sequence shown here is derived from an EMBL/GenBank/DDBJ whole genome shotgun (WGS) entry which is preliminary data.</text>
</comment>
<name>A0A5C8PSZ6_9HYPH</name>
<evidence type="ECO:0000313" key="2">
    <source>
        <dbReference type="Proteomes" id="UP000321638"/>
    </source>
</evidence>
<keyword evidence="2" id="KW-1185">Reference proteome</keyword>
<dbReference type="NCBIfam" id="TIGR04474">
    <property type="entry name" value="tcm_partner"/>
    <property type="match status" value="1"/>
</dbReference>
<organism evidence="1 2">
    <name type="scientific">Vineibacter terrae</name>
    <dbReference type="NCBI Taxonomy" id="2586908"/>
    <lineage>
        <taxon>Bacteria</taxon>
        <taxon>Pseudomonadati</taxon>
        <taxon>Pseudomonadota</taxon>
        <taxon>Alphaproteobacteria</taxon>
        <taxon>Hyphomicrobiales</taxon>
        <taxon>Vineibacter</taxon>
    </lineage>
</organism>
<dbReference type="EMBL" id="VDUZ01000006">
    <property type="protein sequence ID" value="TXL78832.1"/>
    <property type="molecule type" value="Genomic_DNA"/>
</dbReference>